<evidence type="ECO:0000256" key="1">
    <source>
        <dbReference type="ARBA" id="ARBA00012417"/>
    </source>
</evidence>
<keyword evidence="10" id="KW-1185">Reference proteome</keyword>
<reference evidence="9 10" key="1">
    <citation type="submission" date="2024-10" db="EMBL/GenBank/DDBJ databases">
        <title>The Natural Products Discovery Center: Release of the First 8490 Sequenced Strains for Exploring Actinobacteria Biosynthetic Diversity.</title>
        <authorList>
            <person name="Kalkreuter E."/>
            <person name="Kautsar S.A."/>
            <person name="Yang D."/>
            <person name="Bader C.D."/>
            <person name="Teijaro C.N."/>
            <person name="Fluegel L."/>
            <person name="Davis C.M."/>
            <person name="Simpson J.R."/>
            <person name="Lauterbach L."/>
            <person name="Steele A.D."/>
            <person name="Gui C."/>
            <person name="Meng S."/>
            <person name="Li G."/>
            <person name="Viehrig K."/>
            <person name="Ye F."/>
            <person name="Su P."/>
            <person name="Kiefer A.F."/>
            <person name="Nichols A."/>
            <person name="Cepeda A.J."/>
            <person name="Yan W."/>
            <person name="Fan B."/>
            <person name="Jiang Y."/>
            <person name="Adhikari A."/>
            <person name="Zheng C.-J."/>
            <person name="Schuster L."/>
            <person name="Cowan T.M."/>
            <person name="Smanski M.J."/>
            <person name="Chevrette M.G."/>
            <person name="De Carvalho L.P.S."/>
            <person name="Shen B."/>
        </authorList>
    </citation>
    <scope>NUCLEOTIDE SEQUENCE [LARGE SCALE GENOMIC DNA]</scope>
    <source>
        <strain evidence="9 10">NPDC049639</strain>
    </source>
</reference>
<sequence>MATRTAKTTATKKAGNPVMAPDALEPAPVVLVVGAEGLLADRATAAVLAKARAADPEVEIERLEAAAYPAGRLAVSTSPSLFGGLRVVVLEGVEQTNEALHADLLAYLNEPSPDACVVVRHTGITRARPLVEACRKAGAPEAACTPITRDDEKVEFANNEFRRANRKVTGAAVRAIVDAVGSDLRELAAACAQLASDADEGARIEVTEVEKYLGGRVEVTGFKVADAAVAGHAEEALVLLRHALATGADPVPLVAAVAMKVRGLAKVSSAGRGSSASLAKQLGMAPWQIDRARRELNGWDDDALARAVSALADADTMVKGGGRDAVYAVERLVLDVASRGSSPERPPVRPRIVRR</sequence>
<protein>
    <recommendedName>
        <fullName evidence="1">DNA-directed DNA polymerase</fullName>
        <ecNumber evidence="1">2.7.7.7</ecNumber>
    </recommendedName>
</protein>
<keyword evidence="4" id="KW-0235">DNA replication</keyword>
<dbReference type="GO" id="GO:0003887">
    <property type="term" value="F:DNA-directed DNA polymerase activity"/>
    <property type="evidence" value="ECO:0007669"/>
    <property type="project" value="UniProtKB-EC"/>
</dbReference>
<dbReference type="InterPro" id="IPR048466">
    <property type="entry name" value="DNA_pol3_delta-like_C"/>
</dbReference>
<dbReference type="Proteomes" id="UP001612915">
    <property type="component" value="Unassembled WGS sequence"/>
</dbReference>
<evidence type="ECO:0000313" key="10">
    <source>
        <dbReference type="Proteomes" id="UP001612915"/>
    </source>
</evidence>
<name>A0ABW8ANC3_9ACTN</name>
<dbReference type="InterPro" id="IPR008921">
    <property type="entry name" value="DNA_pol3_clamp-load_cplx_C"/>
</dbReference>
<dbReference type="InterPro" id="IPR005790">
    <property type="entry name" value="DNA_polIII_delta"/>
</dbReference>
<comment type="similarity">
    <text evidence="6">Belongs to the DNA polymerase HolA subunit family.</text>
</comment>
<keyword evidence="3 9" id="KW-0548">Nucleotidyltransferase</keyword>
<dbReference type="PANTHER" id="PTHR34388">
    <property type="entry name" value="DNA POLYMERASE III SUBUNIT DELTA"/>
    <property type="match status" value="1"/>
</dbReference>
<evidence type="ECO:0000256" key="5">
    <source>
        <dbReference type="ARBA" id="ARBA00022932"/>
    </source>
</evidence>
<dbReference type="RefSeq" id="WP_398278082.1">
    <property type="nucleotide sequence ID" value="NZ_JBITLV010000002.1"/>
</dbReference>
<dbReference type="EC" id="2.7.7.7" evidence="1"/>
<evidence type="ECO:0000256" key="4">
    <source>
        <dbReference type="ARBA" id="ARBA00022705"/>
    </source>
</evidence>
<evidence type="ECO:0000256" key="2">
    <source>
        <dbReference type="ARBA" id="ARBA00022679"/>
    </source>
</evidence>
<dbReference type="Gene3D" id="1.20.272.10">
    <property type="match status" value="1"/>
</dbReference>
<comment type="caution">
    <text evidence="9">The sequence shown here is derived from an EMBL/GenBank/DDBJ whole genome shotgun (WGS) entry which is preliminary data.</text>
</comment>
<organism evidence="9 10">
    <name type="scientific">Spongisporangium articulatum</name>
    <dbReference type="NCBI Taxonomy" id="3362603"/>
    <lineage>
        <taxon>Bacteria</taxon>
        <taxon>Bacillati</taxon>
        <taxon>Actinomycetota</taxon>
        <taxon>Actinomycetes</taxon>
        <taxon>Kineosporiales</taxon>
        <taxon>Kineosporiaceae</taxon>
        <taxon>Spongisporangium</taxon>
    </lineage>
</organism>
<dbReference type="InterPro" id="IPR027417">
    <property type="entry name" value="P-loop_NTPase"/>
</dbReference>
<evidence type="ECO:0000256" key="7">
    <source>
        <dbReference type="ARBA" id="ARBA00049244"/>
    </source>
</evidence>
<comment type="catalytic activity">
    <reaction evidence="7">
        <text>DNA(n) + a 2'-deoxyribonucleoside 5'-triphosphate = DNA(n+1) + diphosphate</text>
        <dbReference type="Rhea" id="RHEA:22508"/>
        <dbReference type="Rhea" id="RHEA-COMP:17339"/>
        <dbReference type="Rhea" id="RHEA-COMP:17340"/>
        <dbReference type="ChEBI" id="CHEBI:33019"/>
        <dbReference type="ChEBI" id="CHEBI:61560"/>
        <dbReference type="ChEBI" id="CHEBI:173112"/>
        <dbReference type="EC" id="2.7.7.7"/>
    </reaction>
</comment>
<dbReference type="PANTHER" id="PTHR34388:SF1">
    <property type="entry name" value="DNA POLYMERASE III SUBUNIT DELTA"/>
    <property type="match status" value="1"/>
</dbReference>
<evidence type="ECO:0000256" key="6">
    <source>
        <dbReference type="ARBA" id="ARBA00034754"/>
    </source>
</evidence>
<feature type="domain" description="DNA polymerase III delta subunit-like C-terminal" evidence="8">
    <location>
        <begin position="222"/>
        <end position="335"/>
    </location>
</feature>
<dbReference type="SUPFAM" id="SSF52540">
    <property type="entry name" value="P-loop containing nucleoside triphosphate hydrolases"/>
    <property type="match status" value="1"/>
</dbReference>
<keyword evidence="2 9" id="KW-0808">Transferase</keyword>
<accession>A0ABW8ANC3</accession>
<dbReference type="Pfam" id="PF21694">
    <property type="entry name" value="DNA_pol3_delta_C"/>
    <property type="match status" value="1"/>
</dbReference>
<evidence type="ECO:0000259" key="8">
    <source>
        <dbReference type="Pfam" id="PF21694"/>
    </source>
</evidence>
<dbReference type="NCBIfam" id="TIGR01128">
    <property type="entry name" value="holA"/>
    <property type="match status" value="1"/>
</dbReference>
<dbReference type="SUPFAM" id="SSF48019">
    <property type="entry name" value="post-AAA+ oligomerization domain-like"/>
    <property type="match status" value="1"/>
</dbReference>
<dbReference type="Gene3D" id="3.40.50.300">
    <property type="entry name" value="P-loop containing nucleotide triphosphate hydrolases"/>
    <property type="match status" value="1"/>
</dbReference>
<keyword evidence="5" id="KW-0239">DNA-directed DNA polymerase</keyword>
<evidence type="ECO:0000256" key="3">
    <source>
        <dbReference type="ARBA" id="ARBA00022695"/>
    </source>
</evidence>
<dbReference type="EMBL" id="JBITLV010000002">
    <property type="protein sequence ID" value="MFI7587102.1"/>
    <property type="molecule type" value="Genomic_DNA"/>
</dbReference>
<evidence type="ECO:0000313" key="9">
    <source>
        <dbReference type="EMBL" id="MFI7587102.1"/>
    </source>
</evidence>
<gene>
    <name evidence="9" type="primary">holA</name>
    <name evidence="9" type="ORF">ACIB24_08520</name>
</gene>
<proteinExistence type="inferred from homology"/>